<keyword evidence="2" id="KW-1133">Transmembrane helix</keyword>
<dbReference type="EMBL" id="HBGG01000709">
    <property type="protein sequence ID" value="CAD9198176.1"/>
    <property type="molecule type" value="Transcribed_RNA"/>
</dbReference>
<feature type="compositionally biased region" description="Low complexity" evidence="1">
    <location>
        <begin position="428"/>
        <end position="454"/>
    </location>
</feature>
<feature type="compositionally biased region" description="Polar residues" evidence="1">
    <location>
        <begin position="414"/>
        <end position="423"/>
    </location>
</feature>
<protein>
    <submittedName>
        <fullName evidence="3">Uncharacterized protein</fullName>
    </submittedName>
</protein>
<gene>
    <name evidence="3" type="ORF">TCHU04912_LOCUS409</name>
</gene>
<keyword evidence="2" id="KW-0812">Transmembrane</keyword>
<accession>A0A7S1WY67</accession>
<sequence>MPPKWGKLRLAPAKETEVVPMSPVTQRPPAKSILKPREETRYDESYEEMLARTSAAHANNDVQDFHASEYEEEDDDDEVLQVRGEKSSFDPKMFAKEEEVDARLRWNVQDLSTLSKVSSGLAILATGVLPIVDHFIWYRYDNRMTEITVTYWLAALAIGSLGMWAAHKKKSILLAVHVIFGYMLGICLGAFAVSVYYDMETRCEVLQAAYVGCAGCRCSWTNECTVEDFTEIEACKNCVAWPTEVCRNVIVGLGSGMTLTSVMGVLAIVFTSVPVTTSLMMLVRMENSQGEAFKSKIGLDVVELEQQIILLAQGAEPSVRPSALELLIDRVRDRGMADLADKARAAFNVYKAIKRGPPPTLKSMAKAATAPRMGMVFDQLTGGGGGGGERSRLMQFDSLAGDSSPEVPAVSLGNGYTPSQNGNGDSGGAPSRRGSARPARAGRPASAASGGAASLDDWNMSRYDVSASEGISKFEFNED</sequence>
<keyword evidence="2" id="KW-0472">Membrane</keyword>
<organism evidence="3">
    <name type="scientific">Tetraselmis chuii</name>
    <dbReference type="NCBI Taxonomy" id="63592"/>
    <lineage>
        <taxon>Eukaryota</taxon>
        <taxon>Viridiplantae</taxon>
        <taxon>Chlorophyta</taxon>
        <taxon>core chlorophytes</taxon>
        <taxon>Chlorodendrophyceae</taxon>
        <taxon>Chlorodendrales</taxon>
        <taxon>Chlorodendraceae</taxon>
        <taxon>Tetraselmis</taxon>
    </lineage>
</organism>
<feature type="region of interest" description="Disordered" evidence="1">
    <location>
        <begin position="399"/>
        <end position="455"/>
    </location>
</feature>
<name>A0A7S1WY67_9CHLO</name>
<feature type="transmembrane region" description="Helical" evidence="2">
    <location>
        <begin position="173"/>
        <end position="197"/>
    </location>
</feature>
<evidence type="ECO:0000256" key="1">
    <source>
        <dbReference type="SAM" id="MobiDB-lite"/>
    </source>
</evidence>
<evidence type="ECO:0000256" key="2">
    <source>
        <dbReference type="SAM" id="Phobius"/>
    </source>
</evidence>
<feature type="region of interest" description="Disordered" evidence="1">
    <location>
        <begin position="1"/>
        <end position="39"/>
    </location>
</feature>
<dbReference type="AlphaFoldDB" id="A0A7S1WY67"/>
<evidence type="ECO:0000313" key="3">
    <source>
        <dbReference type="EMBL" id="CAD9198176.1"/>
    </source>
</evidence>
<proteinExistence type="predicted"/>
<feature type="transmembrane region" description="Helical" evidence="2">
    <location>
        <begin position="149"/>
        <end position="166"/>
    </location>
</feature>
<reference evidence="3" key="1">
    <citation type="submission" date="2021-01" db="EMBL/GenBank/DDBJ databases">
        <authorList>
            <person name="Corre E."/>
            <person name="Pelletier E."/>
            <person name="Niang G."/>
            <person name="Scheremetjew M."/>
            <person name="Finn R."/>
            <person name="Kale V."/>
            <person name="Holt S."/>
            <person name="Cochrane G."/>
            <person name="Meng A."/>
            <person name="Brown T."/>
            <person name="Cohen L."/>
        </authorList>
    </citation>
    <scope>NUCLEOTIDE SEQUENCE</scope>
    <source>
        <strain evidence="3">PLY429</strain>
    </source>
</reference>